<proteinExistence type="predicted"/>
<feature type="compositionally biased region" description="Polar residues" evidence="2">
    <location>
        <begin position="1"/>
        <end position="17"/>
    </location>
</feature>
<reference evidence="4" key="1">
    <citation type="submission" date="2025-08" db="UniProtKB">
        <authorList>
            <consortium name="RefSeq"/>
        </authorList>
    </citation>
    <scope>IDENTIFICATION</scope>
</reference>
<dbReference type="RefSeq" id="XP_028286931.1">
    <property type="nucleotide sequence ID" value="XM_028431130.1"/>
</dbReference>
<evidence type="ECO:0000313" key="3">
    <source>
        <dbReference type="Proteomes" id="UP000515145"/>
    </source>
</evidence>
<protein>
    <submittedName>
        <fullName evidence="4">Uncharacterized protein LOC114452047</fullName>
    </submittedName>
</protein>
<accession>A0A6P7KHS1</accession>
<dbReference type="OrthoDB" id="8904524at2759"/>
<dbReference type="InParanoid" id="A0A6P7KHS1"/>
<evidence type="ECO:0000256" key="1">
    <source>
        <dbReference type="SAM" id="Coils"/>
    </source>
</evidence>
<dbReference type="GeneID" id="114452047"/>
<organism evidence="3 4">
    <name type="scientific">Parambassis ranga</name>
    <name type="common">Indian glassy fish</name>
    <dbReference type="NCBI Taxonomy" id="210632"/>
    <lineage>
        <taxon>Eukaryota</taxon>
        <taxon>Metazoa</taxon>
        <taxon>Chordata</taxon>
        <taxon>Craniata</taxon>
        <taxon>Vertebrata</taxon>
        <taxon>Euteleostomi</taxon>
        <taxon>Actinopterygii</taxon>
        <taxon>Neopterygii</taxon>
        <taxon>Teleostei</taxon>
        <taxon>Neoteleostei</taxon>
        <taxon>Acanthomorphata</taxon>
        <taxon>Ovalentaria</taxon>
        <taxon>Ambassidae</taxon>
        <taxon>Parambassis</taxon>
    </lineage>
</organism>
<name>A0A6P7KHS1_9TELE</name>
<dbReference type="AlphaFoldDB" id="A0A6P7KHS1"/>
<feature type="coiled-coil region" evidence="1">
    <location>
        <begin position="216"/>
        <end position="243"/>
    </location>
</feature>
<keyword evidence="3" id="KW-1185">Reference proteome</keyword>
<sequence>MSSSYNLRATTTGSRQPCSGLRKPQMSGIPTGIQRAAPGLKLPSGRTNVASSSSTEKLCGPTVPNPVIKPSQASKHTLSRGDNLPVSKRKKMDLPVSSDSVEAPTSDTTKGTRNLKQPAASRKAVPAKTQRDDAAVAKSTLETSTSCDAAKGARALKPPSSQRALPGKQQAHEAAGPANTVESSTLCDAASRARPLKMPATTCQGALQAKHGCAKCVELEEDLKTKSEEIRRLKKELLKYRTQAEEC</sequence>
<dbReference type="Proteomes" id="UP000515145">
    <property type="component" value="Chromosome 19"/>
</dbReference>
<evidence type="ECO:0000313" key="4">
    <source>
        <dbReference type="RefSeq" id="XP_028286931.1"/>
    </source>
</evidence>
<keyword evidence="1" id="KW-0175">Coiled coil</keyword>
<feature type="compositionally biased region" description="Polar residues" evidence="2">
    <location>
        <begin position="97"/>
        <end position="115"/>
    </location>
</feature>
<evidence type="ECO:0000256" key="2">
    <source>
        <dbReference type="SAM" id="MobiDB-lite"/>
    </source>
</evidence>
<feature type="region of interest" description="Disordered" evidence="2">
    <location>
        <begin position="1"/>
        <end position="182"/>
    </location>
</feature>
<gene>
    <name evidence="4" type="primary">LOC114452047</name>
</gene>
<feature type="compositionally biased region" description="Polar residues" evidence="2">
    <location>
        <begin position="45"/>
        <end position="56"/>
    </location>
</feature>